<gene>
    <name evidence="2" type="ORF">HBF26_05040</name>
</gene>
<keyword evidence="1" id="KW-1133">Transmembrane helix</keyword>
<feature type="transmembrane region" description="Helical" evidence="1">
    <location>
        <begin position="50"/>
        <end position="69"/>
    </location>
</feature>
<name>A0ABX0Q144_9GAMM</name>
<proteinExistence type="predicted"/>
<keyword evidence="3" id="KW-1185">Reference proteome</keyword>
<protein>
    <recommendedName>
        <fullName evidence="4">Superfamily III holin-X</fullName>
    </recommendedName>
</protein>
<evidence type="ECO:0000256" key="1">
    <source>
        <dbReference type="SAM" id="Phobius"/>
    </source>
</evidence>
<evidence type="ECO:0008006" key="4">
    <source>
        <dbReference type="Google" id="ProtNLM"/>
    </source>
</evidence>
<keyword evidence="1" id="KW-0472">Membrane</keyword>
<reference evidence="2 3" key="1">
    <citation type="journal article" date="2011" name="Curr. Microbiol.">
        <title>Luteibacter jiangsuensis sp. nov.: a methamidophos-degrading bacterium isolated from a methamidophos-manufacturing factory.</title>
        <authorList>
            <person name="Wang L."/>
            <person name="Wang G.L."/>
            <person name="Li S.P."/>
            <person name="Jiang J.D."/>
        </authorList>
    </citation>
    <scope>NUCLEOTIDE SEQUENCE [LARGE SCALE GENOMIC DNA]</scope>
    <source>
        <strain evidence="2 3">CGMCC 1.10133</strain>
    </source>
</reference>
<evidence type="ECO:0000313" key="3">
    <source>
        <dbReference type="Proteomes" id="UP001429601"/>
    </source>
</evidence>
<feature type="transmembrane region" description="Helical" evidence="1">
    <location>
        <begin position="99"/>
        <end position="120"/>
    </location>
</feature>
<dbReference type="RefSeq" id="WP_167123718.1">
    <property type="nucleotide sequence ID" value="NZ_JAAQQR010000002.1"/>
</dbReference>
<keyword evidence="1" id="KW-0812">Transmembrane</keyword>
<dbReference type="Proteomes" id="UP001429601">
    <property type="component" value="Unassembled WGS sequence"/>
</dbReference>
<sequence>MNQAKGRRVAVESEPPTRDQLLADNGRLRGQLDALKNSRRDAGVTSVIKTFLRCACVFGSVTAMSYYLAGRTTNLTAYVDAKVSSSSLKEIAEAITPPWWILLALFIALVVSIGVAMRLFRTTRSQATRIGELTQRYETLIDPGRSSSGIAKSGATHEKDKI</sequence>
<comment type="caution">
    <text evidence="2">The sequence shown here is derived from an EMBL/GenBank/DDBJ whole genome shotgun (WGS) entry which is preliminary data.</text>
</comment>
<evidence type="ECO:0000313" key="2">
    <source>
        <dbReference type="EMBL" id="NID04240.1"/>
    </source>
</evidence>
<dbReference type="EMBL" id="JAAQQR010000002">
    <property type="protein sequence ID" value="NID04240.1"/>
    <property type="molecule type" value="Genomic_DNA"/>
</dbReference>
<accession>A0ABX0Q144</accession>
<organism evidence="2 3">
    <name type="scientific">Luteibacter jiangsuensis</name>
    <dbReference type="NCBI Taxonomy" id="637577"/>
    <lineage>
        <taxon>Bacteria</taxon>
        <taxon>Pseudomonadati</taxon>
        <taxon>Pseudomonadota</taxon>
        <taxon>Gammaproteobacteria</taxon>
        <taxon>Lysobacterales</taxon>
        <taxon>Rhodanobacteraceae</taxon>
        <taxon>Luteibacter</taxon>
    </lineage>
</organism>